<name>A0ACC2HTA5_9PLEO</name>
<proteinExistence type="predicted"/>
<sequence length="588" mass="65186">MPVLESDVLKPMEASLREDDWAEFVLSDASVVHESNGKPASLLLAYEDTPLKVQGRLEAPSRAHSHHLLKKPYKPVDVAVRNVTRYSYAQMTDGTYMIWALGEAGWFEVQPAAHYKTTYDDMIQAVETLYFVTDIYNEPRKKGGGPTASLIYQEYAEDSRFSCTDVAEAEGIFRKHREFLLMCFLKRTHDIGWSNTPLYQTFKRLFPKDFERCKARNEGRFADVKPERVARSRTSPAPTVPGGAQTSNGKAGEPPKKNENWWEAATLFEFMQKAVNQRAIRAGRNSITVDRLAELIIKRYEIEDVQMARNVLLVHAPNLCYMMDHPRRQNARFFAAEPIYGELIAGHNLSAAEQRRAEGVELRPRKDHGTLRGDDESSDTSEDEMTTPKRRPGRSKKGTLSVLRPKSGKFSGKGKSVQRAGKGKTNPPIPVSDSDDSASDAMAVDTPTHALSPGAERKLDSPGDTMDEGEGDGESKRKRPHSSSPPTSPTATPDAQRRPSPAALPPRPRAIHPTRPPLPPLHTSTHIRVQRPTRLVDLQLRRVRPARVRLQQGNRAAANHRALGGPHAGAREGGGDIVARAGPAATAC</sequence>
<protein>
    <submittedName>
        <fullName evidence="1">Uncharacterized protein</fullName>
    </submittedName>
</protein>
<reference evidence="1" key="1">
    <citation type="submission" date="2022-11" db="EMBL/GenBank/DDBJ databases">
        <title>Genome Sequence of Boeremia exigua.</title>
        <authorList>
            <person name="Buettner E."/>
        </authorList>
    </citation>
    <scope>NUCLEOTIDE SEQUENCE</scope>
    <source>
        <strain evidence="1">CU02</strain>
    </source>
</reference>
<comment type="caution">
    <text evidence="1">The sequence shown here is derived from an EMBL/GenBank/DDBJ whole genome shotgun (WGS) entry which is preliminary data.</text>
</comment>
<organism evidence="1 2">
    <name type="scientific">Boeremia exigua</name>
    <dbReference type="NCBI Taxonomy" id="749465"/>
    <lineage>
        <taxon>Eukaryota</taxon>
        <taxon>Fungi</taxon>
        <taxon>Dikarya</taxon>
        <taxon>Ascomycota</taxon>
        <taxon>Pezizomycotina</taxon>
        <taxon>Dothideomycetes</taxon>
        <taxon>Pleosporomycetidae</taxon>
        <taxon>Pleosporales</taxon>
        <taxon>Pleosporineae</taxon>
        <taxon>Didymellaceae</taxon>
        <taxon>Boeremia</taxon>
    </lineage>
</organism>
<evidence type="ECO:0000313" key="1">
    <source>
        <dbReference type="EMBL" id="KAJ8105766.1"/>
    </source>
</evidence>
<evidence type="ECO:0000313" key="2">
    <source>
        <dbReference type="Proteomes" id="UP001153331"/>
    </source>
</evidence>
<accession>A0ACC2HTA5</accession>
<keyword evidence="2" id="KW-1185">Reference proteome</keyword>
<gene>
    <name evidence="1" type="ORF">OPT61_g9983</name>
</gene>
<dbReference type="EMBL" id="JAPHNI010001378">
    <property type="protein sequence ID" value="KAJ8105766.1"/>
    <property type="molecule type" value="Genomic_DNA"/>
</dbReference>
<dbReference type="Proteomes" id="UP001153331">
    <property type="component" value="Unassembled WGS sequence"/>
</dbReference>